<feature type="region of interest" description="Disordered" evidence="1">
    <location>
        <begin position="27"/>
        <end position="65"/>
    </location>
</feature>
<gene>
    <name evidence="2" type="ORF">Pla111_30910</name>
</gene>
<reference evidence="2 3" key="1">
    <citation type="submission" date="2019-02" db="EMBL/GenBank/DDBJ databases">
        <title>Deep-cultivation of Planctomycetes and their phenomic and genomic characterization uncovers novel biology.</title>
        <authorList>
            <person name="Wiegand S."/>
            <person name="Jogler M."/>
            <person name="Boedeker C."/>
            <person name="Pinto D."/>
            <person name="Vollmers J."/>
            <person name="Rivas-Marin E."/>
            <person name="Kohn T."/>
            <person name="Peeters S.H."/>
            <person name="Heuer A."/>
            <person name="Rast P."/>
            <person name="Oberbeckmann S."/>
            <person name="Bunk B."/>
            <person name="Jeske O."/>
            <person name="Meyerdierks A."/>
            <person name="Storesund J.E."/>
            <person name="Kallscheuer N."/>
            <person name="Luecker S."/>
            <person name="Lage O.M."/>
            <person name="Pohl T."/>
            <person name="Merkel B.J."/>
            <person name="Hornburger P."/>
            <person name="Mueller R.-W."/>
            <person name="Bruemmer F."/>
            <person name="Labrenz M."/>
            <person name="Spormann A.M."/>
            <person name="Op Den Camp H."/>
            <person name="Overmann J."/>
            <person name="Amann R."/>
            <person name="Jetten M.S.M."/>
            <person name="Mascher T."/>
            <person name="Medema M.H."/>
            <person name="Devos D.P."/>
            <person name="Kaster A.-K."/>
            <person name="Ovreas L."/>
            <person name="Rohde M."/>
            <person name="Galperin M.Y."/>
            <person name="Jogler C."/>
        </authorList>
    </citation>
    <scope>NUCLEOTIDE SEQUENCE [LARGE SCALE GENOMIC DNA]</scope>
    <source>
        <strain evidence="2 3">Pla111</strain>
    </source>
</reference>
<evidence type="ECO:0000256" key="1">
    <source>
        <dbReference type="SAM" id="MobiDB-lite"/>
    </source>
</evidence>
<dbReference type="RefSeq" id="WP_146575290.1">
    <property type="nucleotide sequence ID" value="NZ_SJPH01000009.1"/>
</dbReference>
<keyword evidence="3" id="KW-1185">Reference proteome</keyword>
<accession>A0A5C5VTB9</accession>
<sequence>MTKPSSPGLNKTLVMTRLLVAKFGMAAGEPVRTKKKRRIAPKPKRRRRPRPKPQLKRRRAPRPKR</sequence>
<feature type="compositionally biased region" description="Basic residues" evidence="1">
    <location>
        <begin position="33"/>
        <end position="65"/>
    </location>
</feature>
<dbReference type="AlphaFoldDB" id="A0A5C5VTB9"/>
<evidence type="ECO:0000313" key="2">
    <source>
        <dbReference type="EMBL" id="TWT41377.1"/>
    </source>
</evidence>
<name>A0A5C5VTB9_9BACT</name>
<dbReference type="EMBL" id="SJPH01000009">
    <property type="protein sequence ID" value="TWT41377.1"/>
    <property type="molecule type" value="Genomic_DNA"/>
</dbReference>
<organism evidence="2 3">
    <name type="scientific">Botrimarina hoheduenensis</name>
    <dbReference type="NCBI Taxonomy" id="2528000"/>
    <lineage>
        <taxon>Bacteria</taxon>
        <taxon>Pseudomonadati</taxon>
        <taxon>Planctomycetota</taxon>
        <taxon>Planctomycetia</taxon>
        <taxon>Pirellulales</taxon>
        <taxon>Lacipirellulaceae</taxon>
        <taxon>Botrimarina</taxon>
    </lineage>
</organism>
<dbReference type="Proteomes" id="UP000318995">
    <property type="component" value="Unassembled WGS sequence"/>
</dbReference>
<proteinExistence type="predicted"/>
<comment type="caution">
    <text evidence="2">The sequence shown here is derived from an EMBL/GenBank/DDBJ whole genome shotgun (WGS) entry which is preliminary data.</text>
</comment>
<protein>
    <submittedName>
        <fullName evidence="2">Uncharacterized protein</fullName>
    </submittedName>
</protein>
<evidence type="ECO:0000313" key="3">
    <source>
        <dbReference type="Proteomes" id="UP000318995"/>
    </source>
</evidence>